<evidence type="ECO:0000313" key="1">
    <source>
        <dbReference type="EMBL" id="KAJ4463568.1"/>
    </source>
</evidence>
<reference evidence="1" key="1">
    <citation type="submission" date="2022-08" db="EMBL/GenBank/DDBJ databases">
        <authorList>
            <consortium name="DOE Joint Genome Institute"/>
            <person name="Min B."/>
            <person name="Riley R."/>
            <person name="Sierra-Patev S."/>
            <person name="Naranjo-Ortiz M."/>
            <person name="Looney B."/>
            <person name="Konkel Z."/>
            <person name="Slot J.C."/>
            <person name="Sakamoto Y."/>
            <person name="Steenwyk J.L."/>
            <person name="Rokas A."/>
            <person name="Carro J."/>
            <person name="Camarero S."/>
            <person name="Ferreira P."/>
            <person name="Molpeceres G."/>
            <person name="Ruiz-Duenas F.J."/>
            <person name="Serrano A."/>
            <person name="Henrissat B."/>
            <person name="Drula E."/>
            <person name="Hughes K.W."/>
            <person name="Mata J.L."/>
            <person name="Ishikawa N.K."/>
            <person name="Vargas-Isla R."/>
            <person name="Ushijima S."/>
            <person name="Smith C.A."/>
            <person name="Ahrendt S."/>
            <person name="Andreopoulos W."/>
            <person name="He G."/>
            <person name="Labutti K."/>
            <person name="Lipzen A."/>
            <person name="Ng V."/>
            <person name="Sandor L."/>
            <person name="Barry K."/>
            <person name="Martinez A.T."/>
            <person name="Xiao Y."/>
            <person name="Gibbons J.G."/>
            <person name="Terashima K."/>
            <person name="Hibbett D.S."/>
            <person name="Grigoriev I.V."/>
        </authorList>
    </citation>
    <scope>NUCLEOTIDE SEQUENCE</scope>
    <source>
        <strain evidence="1">Sp2 HRB7682 ss15</strain>
    </source>
</reference>
<proteinExistence type="predicted"/>
<organism evidence="1 2">
    <name type="scientific">Lentinula lateritia</name>
    <dbReference type="NCBI Taxonomy" id="40482"/>
    <lineage>
        <taxon>Eukaryota</taxon>
        <taxon>Fungi</taxon>
        <taxon>Dikarya</taxon>
        <taxon>Basidiomycota</taxon>
        <taxon>Agaricomycotina</taxon>
        <taxon>Agaricomycetes</taxon>
        <taxon>Agaricomycetidae</taxon>
        <taxon>Agaricales</taxon>
        <taxon>Marasmiineae</taxon>
        <taxon>Omphalotaceae</taxon>
        <taxon>Lentinula</taxon>
    </lineage>
</organism>
<name>A0A9W8ZPE5_9AGAR</name>
<gene>
    <name evidence="1" type="ORF">C8J55DRAFT_494291</name>
</gene>
<sequence length="109" mass="12651">MSFSQYQDVWWLFNEDAPIQNALLKLATNKIIDDQDIYIDKLLDVLGNSHPIKKLILNIQQEYPLDIIQKFVDICTFLTYFGCVLVPLQNEPEGDERMLGNIAEVDNYV</sequence>
<evidence type="ECO:0000313" key="2">
    <source>
        <dbReference type="Proteomes" id="UP001150238"/>
    </source>
</evidence>
<reference evidence="1" key="2">
    <citation type="journal article" date="2023" name="Proc. Natl. Acad. Sci. U.S.A.">
        <title>A global phylogenomic analysis of the shiitake genus Lentinula.</title>
        <authorList>
            <person name="Sierra-Patev S."/>
            <person name="Min B."/>
            <person name="Naranjo-Ortiz M."/>
            <person name="Looney B."/>
            <person name="Konkel Z."/>
            <person name="Slot J.C."/>
            <person name="Sakamoto Y."/>
            <person name="Steenwyk J.L."/>
            <person name="Rokas A."/>
            <person name="Carro J."/>
            <person name="Camarero S."/>
            <person name="Ferreira P."/>
            <person name="Molpeceres G."/>
            <person name="Ruiz-Duenas F.J."/>
            <person name="Serrano A."/>
            <person name="Henrissat B."/>
            <person name="Drula E."/>
            <person name="Hughes K.W."/>
            <person name="Mata J.L."/>
            <person name="Ishikawa N.K."/>
            <person name="Vargas-Isla R."/>
            <person name="Ushijima S."/>
            <person name="Smith C.A."/>
            <person name="Donoghue J."/>
            <person name="Ahrendt S."/>
            <person name="Andreopoulos W."/>
            <person name="He G."/>
            <person name="LaButti K."/>
            <person name="Lipzen A."/>
            <person name="Ng V."/>
            <person name="Riley R."/>
            <person name="Sandor L."/>
            <person name="Barry K."/>
            <person name="Martinez A.T."/>
            <person name="Xiao Y."/>
            <person name="Gibbons J.G."/>
            <person name="Terashima K."/>
            <person name="Grigoriev I.V."/>
            <person name="Hibbett D."/>
        </authorList>
    </citation>
    <scope>NUCLEOTIDE SEQUENCE</scope>
    <source>
        <strain evidence="1">Sp2 HRB7682 ss15</strain>
    </source>
</reference>
<comment type="caution">
    <text evidence="1">The sequence shown here is derived from an EMBL/GenBank/DDBJ whole genome shotgun (WGS) entry which is preliminary data.</text>
</comment>
<dbReference type="Proteomes" id="UP001150238">
    <property type="component" value="Unassembled WGS sequence"/>
</dbReference>
<dbReference type="EMBL" id="JANVFS010000069">
    <property type="protein sequence ID" value="KAJ4463568.1"/>
    <property type="molecule type" value="Genomic_DNA"/>
</dbReference>
<accession>A0A9W8ZPE5</accession>
<dbReference type="AlphaFoldDB" id="A0A9W8ZPE5"/>
<protein>
    <submittedName>
        <fullName evidence="1">Uncharacterized protein</fullName>
    </submittedName>
</protein>